<comment type="similarity">
    <text evidence="12">In the N-terminal section; belongs to the SecD/SecF family. SecD subfamily.</text>
</comment>
<feature type="transmembrane region" description="Helical" evidence="14">
    <location>
        <begin position="487"/>
        <end position="512"/>
    </location>
</feature>
<comment type="subcellular location">
    <subcellularLocation>
        <location evidence="1 14">Cell membrane</location>
        <topology evidence="1 14">Multi-pass membrane protein</topology>
    </subcellularLocation>
</comment>
<dbReference type="GO" id="GO:0065002">
    <property type="term" value="P:intracellular protein transmembrane transport"/>
    <property type="evidence" value="ECO:0007669"/>
    <property type="project" value="UniProtKB-UniRule"/>
</dbReference>
<dbReference type="NCBIfam" id="TIGR01129">
    <property type="entry name" value="secD"/>
    <property type="match status" value="1"/>
</dbReference>
<dbReference type="Gene3D" id="1.20.1640.10">
    <property type="entry name" value="Multidrug efflux transporter AcrB transmembrane domain"/>
    <property type="match status" value="2"/>
</dbReference>
<feature type="domain" description="SecDF P1 head subdomain" evidence="18">
    <location>
        <begin position="267"/>
        <end position="373"/>
    </location>
</feature>
<dbReference type="FunFam" id="1.20.1640.10:FF:000024">
    <property type="entry name" value="Multifunctional fusion protein"/>
    <property type="match status" value="1"/>
</dbReference>
<evidence type="ECO:0000256" key="8">
    <source>
        <dbReference type="ARBA" id="ARBA00023010"/>
    </source>
</evidence>
<sequence length="855" mass="93000">MTTGRKLKIALVIFLVFFSGLALLPNFYSGLPEWWTKYCAPAGINLGLDLKGGLHVVLRVDRAKALENTLDFAATDFKNLLAEKGITAVRLDSGRADEILLTLPNTGATDAAREILKDKFASLDSSVSAEAGSFPRVTLKLKPEEAENISKNSVDQALEIIRNRIDQFGVAEPIVLKQGEEQIVVQLPGVQDPKRAIDLIGQTAQLEFKAVAEGGENLPSLIDDAIKAGQWQRGGSRKQLNLALQGRLPQGTEVYFEQVVDRDTQVKSEVPLLMESPVLMTGAMVKDAQVRIGGNFNEPYVSLELTGSGAQTFAQLTEKYEKRRMAIILDGKVRSAPVITEKIAGGSAQITGRFTHAEAADLAIVLRAGSLPAPVEIIQNLTVGASLGQDSINKGIYSGIIGTILVVGFMLLYYRISGLIANIGLLFNILFLFVGLAMVGATLTLPGIAGIILTVGMAVDANVLIYERMREEMGAGKSIKAVVDGGFGKAASSIIDSQVTTLITALVLFLFGTGPIKGFAVTLSMGIIFNLVAVLFICRLIYDSMIGARRLHQLHFMQMLKRSHINFMSLRKVCFCISVCLVLVGLTAFVQLVRGQARMGVDFTGGLMLQYRAAQPFTLEEVRPVLSQNGFAGLDLQRVSSDNQLIIKLKQSQDTVGDDSDRITAVLDEHLKDKHFALESKSEIGASVSSELRSKAIVAIVLSLLGVVLYLAIRFDYRFGLAATAATFHDVLAVLGICWLCGKEFDLLLMTALLTLAGYSLNDTVVIFDRIRENLRKNKEMRFFDLINVSINETLSRSVITVLTTLFMVVSLFLFGGATIHDFAFALLIGMLIGTYSSMFIASPLVAMLWKDRRA</sequence>
<dbReference type="NCBIfam" id="TIGR00916">
    <property type="entry name" value="2A0604s01"/>
    <property type="match status" value="2"/>
</dbReference>
<comment type="subunit">
    <text evidence="15">Forms a complex with SecD. Part of the essential Sec protein translocation apparatus which comprises SecA, SecYEG and auxiliary proteins SecDF. Other proteins may also be involved.</text>
</comment>
<evidence type="ECO:0000256" key="9">
    <source>
        <dbReference type="ARBA" id="ARBA00023136"/>
    </source>
</evidence>
<dbReference type="EMBL" id="CP021255">
    <property type="protein sequence ID" value="AVD70750.1"/>
    <property type="molecule type" value="Genomic_DNA"/>
</dbReference>
<evidence type="ECO:0000256" key="10">
    <source>
        <dbReference type="ARBA" id="ARBA00059018"/>
    </source>
</evidence>
<dbReference type="PANTHER" id="PTHR30081">
    <property type="entry name" value="PROTEIN-EXPORT MEMBRANE PROTEIN SEC"/>
    <property type="match status" value="1"/>
</dbReference>
<dbReference type="Gene3D" id="3.30.1360.200">
    <property type="match status" value="1"/>
</dbReference>
<evidence type="ECO:0000256" key="15">
    <source>
        <dbReference type="HAMAP-Rule" id="MF_01464"/>
    </source>
</evidence>
<dbReference type="InterPro" id="IPR005791">
    <property type="entry name" value="SecD"/>
</dbReference>
<dbReference type="Proteomes" id="UP000239867">
    <property type="component" value="Chromosome"/>
</dbReference>
<comment type="subunit">
    <text evidence="13">Part of the essential Sec protein translocation apparatus which comprises SecA, SecYEG and auxiliary proteins SecDF-YajC and YidC.</text>
</comment>
<keyword evidence="5 14" id="KW-0812">Transmembrane</keyword>
<feature type="transmembrane region" description="Helical" evidence="14">
    <location>
        <begin position="799"/>
        <end position="818"/>
    </location>
</feature>
<dbReference type="HAMAP" id="MF_01464_B">
    <property type="entry name" value="SecF_B"/>
    <property type="match status" value="1"/>
</dbReference>
<dbReference type="Pfam" id="PF02355">
    <property type="entry name" value="SecD_SecF_C"/>
    <property type="match status" value="2"/>
</dbReference>
<dbReference type="KEGG" id="deo:CAY53_04015"/>
<dbReference type="GO" id="GO:0015450">
    <property type="term" value="F:protein-transporting ATPase activity"/>
    <property type="evidence" value="ECO:0007669"/>
    <property type="project" value="InterPro"/>
</dbReference>
<evidence type="ECO:0000256" key="4">
    <source>
        <dbReference type="ARBA" id="ARBA00022519"/>
    </source>
</evidence>
<dbReference type="Pfam" id="PF21760">
    <property type="entry name" value="SecD_1st"/>
    <property type="match status" value="1"/>
</dbReference>
<accession>A0A2L1GM36</accession>
<dbReference type="Pfam" id="PF07549">
    <property type="entry name" value="Sec_GG"/>
    <property type="match status" value="2"/>
</dbReference>
<feature type="domain" description="Protein export membrane protein SecD/SecF C-terminal" evidence="16">
    <location>
        <begin position="673"/>
        <end position="850"/>
    </location>
</feature>
<dbReference type="InterPro" id="IPR005665">
    <property type="entry name" value="SecF_bac"/>
</dbReference>
<dbReference type="PANTHER" id="PTHR30081:SF1">
    <property type="entry name" value="PROTEIN TRANSLOCASE SUBUNIT SECD"/>
    <property type="match status" value="1"/>
</dbReference>
<feature type="transmembrane region" description="Helical" evidence="14">
    <location>
        <begin position="696"/>
        <end position="713"/>
    </location>
</feature>
<keyword evidence="4" id="KW-0997">Cell inner membrane</keyword>
<keyword evidence="9 14" id="KW-0472">Membrane</keyword>
<evidence type="ECO:0000313" key="20">
    <source>
        <dbReference type="Proteomes" id="UP000239867"/>
    </source>
</evidence>
<evidence type="ECO:0000256" key="6">
    <source>
        <dbReference type="ARBA" id="ARBA00022927"/>
    </source>
</evidence>
<evidence type="ECO:0000259" key="18">
    <source>
        <dbReference type="Pfam" id="PF22599"/>
    </source>
</evidence>
<comment type="subunit">
    <text evidence="14">Forms a complex with SecF. Part of the essential Sec protein translocation apparatus which comprises SecA, SecYEG and auxiliary proteins SecDF. Other proteins may also be involved.</text>
</comment>
<dbReference type="PRINTS" id="PR01755">
    <property type="entry name" value="SECFTRNLCASE"/>
</dbReference>
<dbReference type="Pfam" id="PF22599">
    <property type="entry name" value="SecDF_P1_head"/>
    <property type="match status" value="1"/>
</dbReference>
<dbReference type="InterPro" id="IPR022645">
    <property type="entry name" value="SecD/SecF_bac"/>
</dbReference>
<evidence type="ECO:0000256" key="11">
    <source>
        <dbReference type="ARBA" id="ARBA00060856"/>
    </source>
</evidence>
<keyword evidence="7 14" id="KW-1133">Transmembrane helix</keyword>
<dbReference type="InterPro" id="IPR022646">
    <property type="entry name" value="SecD/SecF_CS"/>
</dbReference>
<organism evidence="19 20">
    <name type="scientific">Desulfobulbus oralis</name>
    <dbReference type="NCBI Taxonomy" id="1986146"/>
    <lineage>
        <taxon>Bacteria</taxon>
        <taxon>Pseudomonadati</taxon>
        <taxon>Thermodesulfobacteriota</taxon>
        <taxon>Desulfobulbia</taxon>
        <taxon>Desulfobulbales</taxon>
        <taxon>Desulfobulbaceae</taxon>
        <taxon>Desulfobulbus</taxon>
    </lineage>
</organism>
<feature type="transmembrane region" description="Helical" evidence="14">
    <location>
        <begin position="518"/>
        <end position="542"/>
    </location>
</feature>
<evidence type="ECO:0000259" key="17">
    <source>
        <dbReference type="Pfam" id="PF21760"/>
    </source>
</evidence>
<dbReference type="SUPFAM" id="SSF82866">
    <property type="entry name" value="Multidrug efflux transporter AcrB transmembrane domain"/>
    <property type="match status" value="2"/>
</dbReference>
<keyword evidence="20" id="KW-1185">Reference proteome</keyword>
<keyword evidence="6 14" id="KW-0653">Protein transport</keyword>
<dbReference type="InterPro" id="IPR048631">
    <property type="entry name" value="SecD_1st"/>
</dbReference>
<feature type="transmembrane region" description="Helical" evidence="14">
    <location>
        <begin position="419"/>
        <end position="441"/>
    </location>
</feature>
<keyword evidence="2 14" id="KW-0813">Transport</keyword>
<evidence type="ECO:0000259" key="16">
    <source>
        <dbReference type="Pfam" id="PF02355"/>
    </source>
</evidence>
<comment type="caution">
    <text evidence="14">Lacks conserved residue(s) required for the propagation of feature annotation.</text>
</comment>
<dbReference type="GO" id="GO:0006605">
    <property type="term" value="P:protein targeting"/>
    <property type="evidence" value="ECO:0007669"/>
    <property type="project" value="UniProtKB-UniRule"/>
</dbReference>
<evidence type="ECO:0000256" key="3">
    <source>
        <dbReference type="ARBA" id="ARBA00022475"/>
    </source>
</evidence>
<dbReference type="FunFam" id="1.20.1640.10:FF:000004">
    <property type="entry name" value="Protein translocase subunit SecD"/>
    <property type="match status" value="1"/>
</dbReference>
<feature type="transmembrane region" description="Helical" evidence="14">
    <location>
        <begin position="7"/>
        <end position="28"/>
    </location>
</feature>
<name>A0A2L1GM36_9BACT</name>
<comment type="similarity">
    <text evidence="11">In the C-terminal section; belongs to the SecD/SecF family. SecF subfamily.</text>
</comment>
<protein>
    <recommendedName>
        <fullName evidence="14 15">Multifunctional fusion protein</fullName>
    </recommendedName>
    <domain>
        <recommendedName>
            <fullName evidence="14">Protein translocase subunit SecD</fullName>
        </recommendedName>
    </domain>
    <domain>
        <recommendedName>
            <fullName evidence="15">Protein-export membrane protein SecF</fullName>
        </recommendedName>
    </domain>
</protein>
<dbReference type="NCBIfam" id="NF009583">
    <property type="entry name" value="PRK13024.1-3"/>
    <property type="match status" value="1"/>
</dbReference>
<evidence type="ECO:0000256" key="2">
    <source>
        <dbReference type="ARBA" id="ARBA00022448"/>
    </source>
</evidence>
<dbReference type="NCBIfam" id="TIGR00966">
    <property type="entry name" value="transloc_SecF"/>
    <property type="match status" value="1"/>
</dbReference>
<feature type="transmembrane region" description="Helical" evidence="14">
    <location>
        <begin position="447"/>
        <end position="466"/>
    </location>
</feature>
<dbReference type="InterPro" id="IPR048634">
    <property type="entry name" value="SecD_SecF_C"/>
</dbReference>
<keyword evidence="8 14" id="KW-0811">Translocation</keyword>
<dbReference type="InterPro" id="IPR055344">
    <property type="entry name" value="SecD_SecF_C_bact"/>
</dbReference>
<evidence type="ECO:0000256" key="7">
    <source>
        <dbReference type="ARBA" id="ARBA00022989"/>
    </source>
</evidence>
<dbReference type="OrthoDB" id="9805019at2"/>
<dbReference type="Gene3D" id="3.30.70.3400">
    <property type="match status" value="2"/>
</dbReference>
<evidence type="ECO:0000256" key="1">
    <source>
        <dbReference type="ARBA" id="ARBA00004651"/>
    </source>
</evidence>
<evidence type="ECO:0000313" key="19">
    <source>
        <dbReference type="EMBL" id="AVD70750.1"/>
    </source>
</evidence>
<evidence type="ECO:0000256" key="5">
    <source>
        <dbReference type="ARBA" id="ARBA00022692"/>
    </source>
</evidence>
<feature type="domain" description="Protein translocase subunit SecDF P1" evidence="17">
    <location>
        <begin position="154"/>
        <end position="212"/>
    </location>
</feature>
<feature type="domain" description="Protein export membrane protein SecD/SecF C-terminal" evidence="16">
    <location>
        <begin position="375"/>
        <end position="541"/>
    </location>
</feature>
<feature type="transmembrane region" description="Helical" evidence="14">
    <location>
        <begin position="748"/>
        <end position="768"/>
    </location>
</feature>
<dbReference type="FunFam" id="3.30.1360.200:FF:000002">
    <property type="entry name" value="Preprotein translocase subunit SecD"/>
    <property type="match status" value="1"/>
</dbReference>
<reference evidence="19 20" key="1">
    <citation type="journal article" date="2018" name="MBio">
        <title>Insights into the evolution of host association through the isolation and characterization of a novel human periodontal pathobiont, Desulfobulbus oralis.</title>
        <authorList>
            <person name="Cross K.L."/>
            <person name="Chirania P."/>
            <person name="Xiong W."/>
            <person name="Beall C.J."/>
            <person name="Elkins J.G."/>
            <person name="Giannone R.J."/>
            <person name="Griffen A.L."/>
            <person name="Guss A.M."/>
            <person name="Hettich R.L."/>
            <person name="Joshi S.S."/>
            <person name="Mokrzan E.M."/>
            <person name="Martin R.K."/>
            <person name="Zhulin I.B."/>
            <person name="Leys E.J."/>
            <person name="Podar M."/>
        </authorList>
    </citation>
    <scope>NUCLEOTIDE SEQUENCE [LARGE SCALE GENOMIC DNA]</scope>
    <source>
        <strain evidence="19 20">ORNL</strain>
    </source>
</reference>
<proteinExistence type="inferred from homology"/>
<evidence type="ECO:0000256" key="13">
    <source>
        <dbReference type="ARBA" id="ARBA00065973"/>
    </source>
</evidence>
<dbReference type="GO" id="GO:0005886">
    <property type="term" value="C:plasma membrane"/>
    <property type="evidence" value="ECO:0007669"/>
    <property type="project" value="UniProtKB-SubCell"/>
</dbReference>
<dbReference type="RefSeq" id="WP_104936043.1">
    <property type="nucleotide sequence ID" value="NZ_CP021255.1"/>
</dbReference>
<dbReference type="HAMAP" id="MF_01463_B">
    <property type="entry name" value="SecD_B"/>
    <property type="match status" value="1"/>
</dbReference>
<dbReference type="InterPro" id="IPR054384">
    <property type="entry name" value="SecDF_P1_head"/>
</dbReference>
<keyword evidence="3 14" id="KW-1003">Cell membrane</keyword>
<evidence type="ECO:0000256" key="14">
    <source>
        <dbReference type="HAMAP-Rule" id="MF_01463"/>
    </source>
</evidence>
<evidence type="ECO:0000256" key="12">
    <source>
        <dbReference type="ARBA" id="ARBA00061053"/>
    </source>
</evidence>
<feature type="transmembrane region" description="Helical" evidence="14">
    <location>
        <begin position="824"/>
        <end position="850"/>
    </location>
</feature>
<feature type="transmembrane region" description="Helical" evidence="14">
    <location>
        <begin position="573"/>
        <end position="593"/>
    </location>
</feature>
<feature type="transmembrane region" description="Helical" evidence="14">
    <location>
        <begin position="720"/>
        <end position="742"/>
    </location>
</feature>
<dbReference type="InterPro" id="IPR022813">
    <property type="entry name" value="SecD/SecF_arch_bac"/>
</dbReference>
<comment type="function">
    <text evidence="10 14">Part of the Sec protein translocase complex. Interacts with the SecYEG preprotein conducting channel. SecDF uses the proton motive force (PMF) to complete protein translocation after the ATP-dependent function of SecA.</text>
</comment>
<dbReference type="AlphaFoldDB" id="A0A2L1GM36"/>
<gene>
    <name evidence="14" type="primary">secD</name>
    <name evidence="15" type="synonym">secF</name>
    <name evidence="19" type="ORF">CAY53_04015</name>
</gene>
<comment type="similarity">
    <text evidence="15">Belongs to the SecD/SecF family. SecF subfamily.</text>
</comment>
<feature type="transmembrane region" description="Helical" evidence="14">
    <location>
        <begin position="395"/>
        <end position="414"/>
    </location>
</feature>
<dbReference type="GO" id="GO:0043952">
    <property type="term" value="P:protein transport by the Sec complex"/>
    <property type="evidence" value="ECO:0007669"/>
    <property type="project" value="UniProtKB-UniRule"/>
</dbReference>
<comment type="similarity">
    <text evidence="14">Belongs to the SecD/SecF family. SecD subfamily.</text>
</comment>